<evidence type="ECO:0000313" key="2">
    <source>
        <dbReference type="EMBL" id="ETW07395.1"/>
    </source>
</evidence>
<organism evidence="2">
    <name type="scientific">Aphanomyces invadans</name>
    <dbReference type="NCBI Taxonomy" id="157072"/>
    <lineage>
        <taxon>Eukaryota</taxon>
        <taxon>Sar</taxon>
        <taxon>Stramenopiles</taxon>
        <taxon>Oomycota</taxon>
        <taxon>Saprolegniomycetes</taxon>
        <taxon>Saprolegniales</taxon>
        <taxon>Verrucalvaceae</taxon>
        <taxon>Aphanomyces</taxon>
    </lineage>
</organism>
<keyword evidence="1" id="KW-1133">Transmembrane helix</keyword>
<accession>A0A024UMN3</accession>
<feature type="transmembrane region" description="Helical" evidence="1">
    <location>
        <begin position="190"/>
        <end position="212"/>
    </location>
</feature>
<proteinExistence type="predicted"/>
<reference evidence="2" key="1">
    <citation type="submission" date="2013-12" db="EMBL/GenBank/DDBJ databases">
        <title>The Genome Sequence of Aphanomyces invadans NJM9701.</title>
        <authorList>
            <consortium name="The Broad Institute Genomics Platform"/>
            <person name="Russ C."/>
            <person name="Tyler B."/>
            <person name="van West P."/>
            <person name="Dieguez-Uribeondo J."/>
            <person name="Young S.K."/>
            <person name="Zeng Q."/>
            <person name="Gargeya S."/>
            <person name="Fitzgerald M."/>
            <person name="Abouelleil A."/>
            <person name="Alvarado L."/>
            <person name="Chapman S.B."/>
            <person name="Gainer-Dewar J."/>
            <person name="Goldberg J."/>
            <person name="Griggs A."/>
            <person name="Gujja S."/>
            <person name="Hansen M."/>
            <person name="Howarth C."/>
            <person name="Imamovic A."/>
            <person name="Ireland A."/>
            <person name="Larimer J."/>
            <person name="McCowan C."/>
            <person name="Murphy C."/>
            <person name="Pearson M."/>
            <person name="Poon T.W."/>
            <person name="Priest M."/>
            <person name="Roberts A."/>
            <person name="Saif S."/>
            <person name="Shea T."/>
            <person name="Sykes S."/>
            <person name="Wortman J."/>
            <person name="Nusbaum C."/>
            <person name="Birren B."/>
        </authorList>
    </citation>
    <scope>NUCLEOTIDE SEQUENCE [LARGE SCALE GENOMIC DNA]</scope>
    <source>
        <strain evidence="2">NJM9701</strain>
    </source>
</reference>
<dbReference type="GeneID" id="20078970"/>
<evidence type="ECO:0000256" key="1">
    <source>
        <dbReference type="SAM" id="Phobius"/>
    </source>
</evidence>
<name>A0A024UMN3_9STRA</name>
<dbReference type="AlphaFoldDB" id="A0A024UMN3"/>
<protein>
    <submittedName>
        <fullName evidence="2">Uncharacterized protein</fullName>
    </submittedName>
</protein>
<dbReference type="VEuPathDB" id="FungiDB:H310_01920"/>
<dbReference type="RefSeq" id="XP_008863488.1">
    <property type="nucleotide sequence ID" value="XM_008865266.1"/>
</dbReference>
<sequence>MSTVGRPMTWQTASYHPWRSAEEDARTFTMRPLSRWNWRPCSVTVTSDTRPPPFWLPSILSKYATSRSLKTKYRVFHDLTISPSFSSHPTYVGRFCITCCCCCWRYCCWYVSLVDDVWDRSVYGFCLCGWGCCGYCWGGDRRLSLEPRYSYVLGDAPPTLDCSDRVLLDRYSPAAAAAGADRRLRYVATAFSIAFLHMTNSPTVFVVMFMALPSLLIKIMQLSCDLLGWTPARTNDPFSLARGFDTSLS</sequence>
<keyword evidence="1" id="KW-0472">Membrane</keyword>
<keyword evidence="1" id="KW-0812">Transmembrane</keyword>
<gene>
    <name evidence="2" type="ORF">H310_01920</name>
</gene>
<dbReference type="EMBL" id="KI913954">
    <property type="protein sequence ID" value="ETW07395.1"/>
    <property type="molecule type" value="Genomic_DNA"/>
</dbReference>